<dbReference type="PROSITE" id="PS50966">
    <property type="entry name" value="ZF_SWIM"/>
    <property type="match status" value="1"/>
</dbReference>
<dbReference type="RefSeq" id="WP_052084105.1">
    <property type="nucleotide sequence ID" value="NZ_JACLYY010000011.1"/>
</dbReference>
<dbReference type="EMBL" id="JACLYY010000011">
    <property type="protein sequence ID" value="MBM6738683.1"/>
    <property type="molecule type" value="Genomic_DNA"/>
</dbReference>
<keyword evidence="1" id="KW-0479">Metal-binding</keyword>
<evidence type="ECO:0000313" key="3">
    <source>
        <dbReference type="EMBL" id="MBM6738683.1"/>
    </source>
</evidence>
<keyword evidence="1" id="KW-0863">Zinc-finger</keyword>
<comment type="caution">
    <text evidence="3">The sequence shown here is derived from an EMBL/GenBank/DDBJ whole genome shotgun (WGS) entry which is preliminary data.</text>
</comment>
<accession>A0ABS2EAL3</accession>
<dbReference type="InterPro" id="IPR007527">
    <property type="entry name" value="Znf_SWIM"/>
</dbReference>
<feature type="domain" description="SWIM-type" evidence="2">
    <location>
        <begin position="45"/>
        <end position="83"/>
    </location>
</feature>
<gene>
    <name evidence="3" type="ORF">H7U36_11335</name>
</gene>
<keyword evidence="1" id="KW-0862">Zinc</keyword>
<name>A0ABS2EAL3_9FIRM</name>
<dbReference type="Proteomes" id="UP000716906">
    <property type="component" value="Unassembled WGS sequence"/>
</dbReference>
<evidence type="ECO:0000313" key="4">
    <source>
        <dbReference type="Proteomes" id="UP000716906"/>
    </source>
</evidence>
<evidence type="ECO:0000256" key="1">
    <source>
        <dbReference type="PROSITE-ProRule" id="PRU00325"/>
    </source>
</evidence>
<reference evidence="3 4" key="1">
    <citation type="journal article" date="2021" name="Sci. Rep.">
        <title>The distribution of antibiotic resistance genes in chicken gut microbiota commensals.</title>
        <authorList>
            <person name="Juricova H."/>
            <person name="Matiasovicova J."/>
            <person name="Kubasova T."/>
            <person name="Cejkova D."/>
            <person name="Rychlik I."/>
        </authorList>
    </citation>
    <scope>NUCLEOTIDE SEQUENCE [LARGE SCALE GENOMIC DNA]</scope>
    <source>
        <strain evidence="3 4">An773</strain>
    </source>
</reference>
<evidence type="ECO:0000259" key="2">
    <source>
        <dbReference type="PROSITE" id="PS50966"/>
    </source>
</evidence>
<proteinExistence type="predicted"/>
<protein>
    <submittedName>
        <fullName evidence="3">SWIM zinc finger family protein</fullName>
    </submittedName>
</protein>
<dbReference type="Pfam" id="PF04434">
    <property type="entry name" value="SWIM"/>
    <property type="match status" value="1"/>
</dbReference>
<organism evidence="3 4">
    <name type="scientific">Faecalicatena fissicatena</name>
    <dbReference type="NCBI Taxonomy" id="290055"/>
    <lineage>
        <taxon>Bacteria</taxon>
        <taxon>Bacillati</taxon>
        <taxon>Bacillota</taxon>
        <taxon>Clostridia</taxon>
        <taxon>Lachnospirales</taxon>
        <taxon>Lachnospiraceae</taxon>
        <taxon>Faecalicatena</taxon>
    </lineage>
</organism>
<keyword evidence="4" id="KW-1185">Reference proteome</keyword>
<sequence>MKNWQEYFLPRILERGWNYYKDGAVQSFTTTPTGYRATVSGTEDYEVEIELDGDEIAEMYCDCPYADDGNYCKHMAAVLYAVEEEDVEVFASGNRGKSAQADKVKKSKNKKEDQIQEIVASIPEEELRGIVISLARQDTSFCNTLLTKYGPRDPMMLVRLEKEVDEIGWRHSDQSGFVDYEEAYDYACELQDVLYEHVPELIGRNCLKEAFELTNHVFHEIGTRDMDDSDGGTMEVAGACYEMWRRILDASDEREEEEMIRWFQEHRKWYVLDYLQDVMEEFMISEFGNEELLHEQLRDLDGQIRELEQSVDKDWYAGYQCEEAVLRRISIMERLGYSRQDIRTYRDQYRQFSGIRMQEVREYQQDRDYDKAAEVLRESKELDKDKCGLVSDYSQKLIDIYERTGDQVSYRKELLWNIFHCGQSDLERLMRLKKICTEQEWNGYREKYLEQSGREPVKFMLLEHEKLYGRLLAEIEREGWISRLDQYEKVLKEHFPERVRDMYIRYVQSQAERTSYRKMYKELVVYLKKIKRYPDGEKMARKIADEWKQKYRRRSAMMDELGRAGF</sequence>